<protein>
    <submittedName>
        <fullName evidence="1">Predicted protein</fullName>
    </submittedName>
</protein>
<gene>
    <name evidence="1" type="ORF">SSFG_07007</name>
</gene>
<evidence type="ECO:0000313" key="2">
    <source>
        <dbReference type="Proteomes" id="UP000003824"/>
    </source>
</evidence>
<sequence>MIRLVVVLAVGGGVTVDEVHCCAAGAGCAAWPDRPVLPQVGAARAGTVVSARVLAPLARKNGWTPIRADARIGDEVGFAAKPALTRARLARAVDAGVPFSVGDRGRGLRLVRLP</sequence>
<evidence type="ECO:0000313" key="1">
    <source>
        <dbReference type="EMBL" id="EFE71771.2"/>
    </source>
</evidence>
<dbReference type="Proteomes" id="UP000003824">
    <property type="component" value="Unassembled WGS sequence"/>
</dbReference>
<name>D6A5Q9_STRV1</name>
<organism evidence="1 2">
    <name type="scientific">Streptomyces viridosporus (strain ATCC 14672 / DSM 40746 / JCM 4963 / KCTC 9882 / NRRL B-12104 / FH 1290)</name>
    <name type="common">Streptomyces ghanaensis</name>
    <dbReference type="NCBI Taxonomy" id="566461"/>
    <lineage>
        <taxon>Bacteria</taxon>
        <taxon>Bacillati</taxon>
        <taxon>Actinomycetota</taxon>
        <taxon>Actinomycetes</taxon>
        <taxon>Kitasatosporales</taxon>
        <taxon>Streptomycetaceae</taxon>
        <taxon>Streptomyces</taxon>
    </lineage>
</organism>
<proteinExistence type="predicted"/>
<accession>D6A5Q9</accession>
<dbReference type="EMBL" id="DS999641">
    <property type="protein sequence ID" value="EFE71771.2"/>
    <property type="molecule type" value="Genomic_DNA"/>
</dbReference>
<dbReference type="AlphaFoldDB" id="D6A5Q9"/>
<reference evidence="2" key="1">
    <citation type="submission" date="2008-12" db="EMBL/GenBank/DDBJ databases">
        <title>Annotation of Streptomyces ghanaensis ATCC 14672.</title>
        <authorList>
            <consortium name="The Broad Institute Genome Sequencing Platform"/>
            <consortium name="Broad Institute Microbial Sequencing Center"/>
            <person name="Fischbach M."/>
            <person name="Ward D."/>
            <person name="Young S."/>
            <person name="Kodira C.D."/>
            <person name="Zeng Q."/>
            <person name="Koehrsen M."/>
            <person name="Godfrey P."/>
            <person name="Alvarado L."/>
            <person name="Berlin A.M."/>
            <person name="Borenstein D."/>
            <person name="Chen Z."/>
            <person name="Engels R."/>
            <person name="Freedman E."/>
            <person name="Gellesch M."/>
            <person name="Goldberg J."/>
            <person name="Griggs A."/>
            <person name="Gujja S."/>
            <person name="Heiman D.I."/>
            <person name="Hepburn T.A."/>
            <person name="Howarth C."/>
            <person name="Jen D."/>
            <person name="Larson L."/>
            <person name="Lewis B."/>
            <person name="Mehta T."/>
            <person name="Park D."/>
            <person name="Pearson M."/>
            <person name="Roberts A."/>
            <person name="Saif S."/>
            <person name="Shea T.D."/>
            <person name="Shenoy N."/>
            <person name="Sisk P."/>
            <person name="Stolte C."/>
            <person name="Sykes S.N."/>
            <person name="Walk T."/>
            <person name="White J."/>
            <person name="Yandava C."/>
            <person name="Straight P."/>
            <person name="Clardy J."/>
            <person name="Hung D."/>
            <person name="Kolter R."/>
            <person name="Mekalanos J."/>
            <person name="Walker S."/>
            <person name="Walsh C.T."/>
            <person name="Wieland B.L.C."/>
            <person name="Ilzarbe M."/>
            <person name="Galagan J."/>
            <person name="Nusbaum C."/>
            <person name="Birren B."/>
        </authorList>
    </citation>
    <scope>NUCLEOTIDE SEQUENCE [LARGE SCALE GENOMIC DNA]</scope>
    <source>
        <strain evidence="2">ATCC 14672 / DSM 40746 / JCM 4963 / KCTC 9882 / NRRL B-12104 / FH 1290</strain>
    </source>
</reference>